<dbReference type="AlphaFoldDB" id="A0A1G5HWT9"/>
<dbReference type="Pfam" id="PF03459">
    <property type="entry name" value="TOBE"/>
    <property type="match status" value="1"/>
</dbReference>
<dbReference type="Gene3D" id="2.40.50.100">
    <property type="match status" value="1"/>
</dbReference>
<dbReference type="InterPro" id="IPR004606">
    <property type="entry name" value="Mop_domain"/>
</dbReference>
<dbReference type="EMBL" id="FMVJ01000005">
    <property type="protein sequence ID" value="SCY68181.1"/>
    <property type="molecule type" value="Genomic_DNA"/>
</dbReference>
<evidence type="ECO:0000313" key="13">
    <source>
        <dbReference type="EMBL" id="SCY68181.1"/>
    </source>
</evidence>
<accession>A0A1G5HWT9</accession>
<dbReference type="GO" id="GO:0016020">
    <property type="term" value="C:membrane"/>
    <property type="evidence" value="ECO:0007669"/>
    <property type="project" value="InterPro"/>
</dbReference>
<keyword evidence="4 10" id="KW-0500">Molybdenum</keyword>
<keyword evidence="8" id="KW-1278">Translocase</keyword>
<keyword evidence="14" id="KW-1185">Reference proteome</keyword>
<reference evidence="13 14" key="1">
    <citation type="submission" date="2016-10" db="EMBL/GenBank/DDBJ databases">
        <authorList>
            <person name="de Groot N.N."/>
        </authorList>
    </citation>
    <scope>NUCLEOTIDE SEQUENCE [LARGE SCALE GENOMIC DNA]</scope>
    <source>
        <strain evidence="13 14">CGMCC 1.7666</strain>
    </source>
</reference>
<evidence type="ECO:0000256" key="5">
    <source>
        <dbReference type="ARBA" id="ARBA00022519"/>
    </source>
</evidence>
<protein>
    <submittedName>
        <fullName evidence="13">Molybdate transport system ATP-binding protein</fullName>
    </submittedName>
</protein>
<dbReference type="SUPFAM" id="SSF50331">
    <property type="entry name" value="MOP-like"/>
    <property type="match status" value="1"/>
</dbReference>
<dbReference type="STRING" id="549386.SAMN02927923_01946"/>
<dbReference type="Proteomes" id="UP000199569">
    <property type="component" value="Unassembled WGS sequence"/>
</dbReference>
<dbReference type="InterPro" id="IPR017871">
    <property type="entry name" value="ABC_transporter-like_CS"/>
</dbReference>
<dbReference type="InterPro" id="IPR005116">
    <property type="entry name" value="Transp-assoc_OB_typ1"/>
</dbReference>
<keyword evidence="7 13" id="KW-0067">ATP-binding</keyword>
<dbReference type="InterPro" id="IPR050334">
    <property type="entry name" value="Molybdenum_import_ModC"/>
</dbReference>
<keyword evidence="3" id="KW-1003">Cell membrane</keyword>
<dbReference type="Pfam" id="PF00005">
    <property type="entry name" value="ABC_tran"/>
    <property type="match status" value="1"/>
</dbReference>
<evidence type="ECO:0000256" key="1">
    <source>
        <dbReference type="ARBA" id="ARBA00005417"/>
    </source>
</evidence>
<keyword evidence="5" id="KW-0997">Cell inner membrane</keyword>
<evidence type="ECO:0000256" key="9">
    <source>
        <dbReference type="ARBA" id="ARBA00023136"/>
    </source>
</evidence>
<comment type="similarity">
    <text evidence="1">Belongs to the ABC transporter superfamily.</text>
</comment>
<evidence type="ECO:0000256" key="6">
    <source>
        <dbReference type="ARBA" id="ARBA00022741"/>
    </source>
</evidence>
<organism evidence="13 14">
    <name type="scientific">Microvirga guangxiensis</name>
    <dbReference type="NCBI Taxonomy" id="549386"/>
    <lineage>
        <taxon>Bacteria</taxon>
        <taxon>Pseudomonadati</taxon>
        <taxon>Pseudomonadota</taxon>
        <taxon>Alphaproteobacteria</taxon>
        <taxon>Hyphomicrobiales</taxon>
        <taxon>Methylobacteriaceae</taxon>
        <taxon>Microvirga</taxon>
    </lineage>
</organism>
<dbReference type="GO" id="GO:0140359">
    <property type="term" value="F:ABC-type transporter activity"/>
    <property type="evidence" value="ECO:0007669"/>
    <property type="project" value="InterPro"/>
</dbReference>
<name>A0A1G5HWT9_9HYPH</name>
<keyword evidence="2" id="KW-0813">Transport</keyword>
<evidence type="ECO:0000256" key="7">
    <source>
        <dbReference type="ARBA" id="ARBA00022840"/>
    </source>
</evidence>
<sequence length="381" mass="41485">MDGAPRQAEVSRLMILDVDLHHQQGGFTLQTRFQSDGRLTALFGPSGSGKTTLVNIIGGLINPDEGHVRVKERVLVDTRQGILVPKHRRRIGYVFQEARLFPHLTVKQNLLFGRWFSPRRERSADFAAIVDLLGIGHLLTRWSSGLSGGERQRVAIGRALLSDPHLLLLDEPLASLDEERKTEIYPYIERLRDEGNVPMVLVSHSVPEIARLATSIVVLNNGQVTASGPASDILRHTKFFPQSGPIEAGALVETRVLRHEEPYGLTVLQAAAGTLTVARLDLPVDAPVRVRLRARDIILSLSPPEGLSALNVLPGLIAAMEEGERGSIDVTLDCGGDSIVASLTRKSVERLGLRPGLPVQAIIKSIAFDREALGSARAGNM</sequence>
<dbReference type="GO" id="GO:0015098">
    <property type="term" value="F:molybdate ion transmembrane transporter activity"/>
    <property type="evidence" value="ECO:0007669"/>
    <property type="project" value="InterPro"/>
</dbReference>
<dbReference type="SUPFAM" id="SSF52540">
    <property type="entry name" value="P-loop containing nucleoside triphosphate hydrolases"/>
    <property type="match status" value="1"/>
</dbReference>
<dbReference type="PROSITE" id="PS50893">
    <property type="entry name" value="ABC_TRANSPORTER_2"/>
    <property type="match status" value="1"/>
</dbReference>
<evidence type="ECO:0000313" key="14">
    <source>
        <dbReference type="Proteomes" id="UP000199569"/>
    </source>
</evidence>
<gene>
    <name evidence="13" type="ORF">SAMN02927923_01946</name>
</gene>
<evidence type="ECO:0000259" key="12">
    <source>
        <dbReference type="PROSITE" id="PS51866"/>
    </source>
</evidence>
<dbReference type="PROSITE" id="PS51866">
    <property type="entry name" value="MOP"/>
    <property type="match status" value="1"/>
</dbReference>
<evidence type="ECO:0000259" key="11">
    <source>
        <dbReference type="PROSITE" id="PS50893"/>
    </source>
</evidence>
<dbReference type="InterPro" id="IPR003439">
    <property type="entry name" value="ABC_transporter-like_ATP-bd"/>
</dbReference>
<feature type="domain" description="Mop" evidence="12">
    <location>
        <begin position="306"/>
        <end position="372"/>
    </location>
</feature>
<evidence type="ECO:0000256" key="8">
    <source>
        <dbReference type="ARBA" id="ARBA00022967"/>
    </source>
</evidence>
<dbReference type="GO" id="GO:0016887">
    <property type="term" value="F:ATP hydrolysis activity"/>
    <property type="evidence" value="ECO:0007669"/>
    <property type="project" value="InterPro"/>
</dbReference>
<dbReference type="GO" id="GO:0005524">
    <property type="term" value="F:ATP binding"/>
    <property type="evidence" value="ECO:0007669"/>
    <property type="project" value="UniProtKB-KW"/>
</dbReference>
<feature type="domain" description="ABC transporter" evidence="11">
    <location>
        <begin position="5"/>
        <end position="246"/>
    </location>
</feature>
<dbReference type="InterPro" id="IPR027417">
    <property type="entry name" value="P-loop_NTPase"/>
</dbReference>
<dbReference type="PANTHER" id="PTHR43514">
    <property type="entry name" value="ABC TRANSPORTER I FAMILY MEMBER 10"/>
    <property type="match status" value="1"/>
</dbReference>
<evidence type="ECO:0000256" key="3">
    <source>
        <dbReference type="ARBA" id="ARBA00022475"/>
    </source>
</evidence>
<dbReference type="PROSITE" id="PS00211">
    <property type="entry name" value="ABC_TRANSPORTER_1"/>
    <property type="match status" value="1"/>
</dbReference>
<dbReference type="InterPro" id="IPR003593">
    <property type="entry name" value="AAA+_ATPase"/>
</dbReference>
<dbReference type="PANTHER" id="PTHR43514:SF4">
    <property type="entry name" value="ABC TRANSPORTER I FAMILY MEMBER 10"/>
    <property type="match status" value="1"/>
</dbReference>
<dbReference type="InterPro" id="IPR008995">
    <property type="entry name" value="Mo/tungstate-bd_C_term_dom"/>
</dbReference>
<evidence type="ECO:0000256" key="2">
    <source>
        <dbReference type="ARBA" id="ARBA00022448"/>
    </source>
</evidence>
<evidence type="ECO:0000256" key="10">
    <source>
        <dbReference type="PROSITE-ProRule" id="PRU01213"/>
    </source>
</evidence>
<dbReference type="Gene3D" id="3.40.50.300">
    <property type="entry name" value="P-loop containing nucleotide triphosphate hydrolases"/>
    <property type="match status" value="1"/>
</dbReference>
<keyword evidence="9" id="KW-0472">Membrane</keyword>
<evidence type="ECO:0000256" key="4">
    <source>
        <dbReference type="ARBA" id="ARBA00022505"/>
    </source>
</evidence>
<dbReference type="NCBIfam" id="TIGR02142">
    <property type="entry name" value="modC_ABC"/>
    <property type="match status" value="1"/>
</dbReference>
<keyword evidence="6" id="KW-0547">Nucleotide-binding</keyword>
<dbReference type="SMART" id="SM00382">
    <property type="entry name" value="AAA"/>
    <property type="match status" value="1"/>
</dbReference>
<proteinExistence type="inferred from homology"/>
<dbReference type="InterPro" id="IPR011868">
    <property type="entry name" value="ModC_ABC_ATP-bd"/>
</dbReference>